<dbReference type="PRINTS" id="PR00096">
    <property type="entry name" value="GATASE"/>
</dbReference>
<dbReference type="PANTHER" id="PTHR43418">
    <property type="entry name" value="MULTIFUNCTIONAL TRYPTOPHAN BIOSYNTHESIS PROTEIN-RELATED"/>
    <property type="match status" value="1"/>
</dbReference>
<dbReference type="STRING" id="646529.Desaci_0281"/>
<dbReference type="KEGG" id="dai:Desaci_0281"/>
<dbReference type="AlphaFoldDB" id="I4D0M9"/>
<dbReference type="Gene3D" id="3.40.50.880">
    <property type="match status" value="1"/>
</dbReference>
<dbReference type="InterPro" id="IPR050472">
    <property type="entry name" value="Anth_synth/Amidotransfase"/>
</dbReference>
<proteinExistence type="predicted"/>
<evidence type="ECO:0000256" key="1">
    <source>
        <dbReference type="ARBA" id="ARBA00022962"/>
    </source>
</evidence>
<dbReference type="OrthoDB" id="9804328at2"/>
<dbReference type="RefSeq" id="WP_014825367.1">
    <property type="nucleotide sequence ID" value="NC_018068.1"/>
</dbReference>
<keyword evidence="1 3" id="KW-0315">Glutamine amidotransferase</keyword>
<sequence>MYLMIDHYDSFVYNLKAYFEVLNCFVRVISSDKATPRCIEQIENLEGIILSPGPKHPKDCEHSAAILRSFGHRLPILGVCLGHQLIGHTFGAKVSKGFRPMHGKITRINNYDTGVLQGLPETFAVTRYHSLVIAEDSLPDCLRVDARAEDGAIMAVSHKKLPVFGVQFHPEAILSQYGYEVLRNFVNIAETRRIENG</sequence>
<dbReference type="GO" id="GO:0005829">
    <property type="term" value="C:cytosol"/>
    <property type="evidence" value="ECO:0007669"/>
    <property type="project" value="TreeGrafter"/>
</dbReference>
<keyword evidence="4" id="KW-1185">Reference proteome</keyword>
<dbReference type="GO" id="GO:0000162">
    <property type="term" value="P:L-tryptophan biosynthetic process"/>
    <property type="evidence" value="ECO:0007669"/>
    <property type="project" value="TreeGrafter"/>
</dbReference>
<organism evidence="3 4">
    <name type="scientific">Desulfosporosinus acidiphilus (strain DSM 22704 / JCM 16185 / SJ4)</name>
    <dbReference type="NCBI Taxonomy" id="646529"/>
    <lineage>
        <taxon>Bacteria</taxon>
        <taxon>Bacillati</taxon>
        <taxon>Bacillota</taxon>
        <taxon>Clostridia</taxon>
        <taxon>Eubacteriales</taxon>
        <taxon>Desulfitobacteriaceae</taxon>
        <taxon>Desulfosporosinus</taxon>
    </lineage>
</organism>
<dbReference type="FunFam" id="3.40.50.880:FF:000003">
    <property type="entry name" value="Anthranilate synthase component II"/>
    <property type="match status" value="1"/>
</dbReference>
<protein>
    <submittedName>
        <fullName evidence="3">Aminodeoxychorismate synthase, glutamine amidotransferase subunit</fullName>
        <ecNumber evidence="3">2.6.1.85</ecNumber>
    </submittedName>
</protein>
<dbReference type="PROSITE" id="PS51273">
    <property type="entry name" value="GATASE_TYPE_1"/>
    <property type="match status" value="1"/>
</dbReference>
<reference evidence="3 4" key="1">
    <citation type="journal article" date="2012" name="J. Bacteriol.">
        <title>Complete genome sequences of Desulfosporosinus orientis DSM765T, Desulfosporosinus youngiae DSM17734T, Desulfosporosinus meridiei DSM13257T, and Desulfosporosinus acidiphilus DSM22704T.</title>
        <authorList>
            <person name="Pester M."/>
            <person name="Brambilla E."/>
            <person name="Alazard D."/>
            <person name="Rattei T."/>
            <person name="Weinmaier T."/>
            <person name="Han J."/>
            <person name="Lucas S."/>
            <person name="Lapidus A."/>
            <person name="Cheng J.F."/>
            <person name="Goodwin L."/>
            <person name="Pitluck S."/>
            <person name="Peters L."/>
            <person name="Ovchinnikova G."/>
            <person name="Teshima H."/>
            <person name="Detter J.C."/>
            <person name="Han C.S."/>
            <person name="Tapia R."/>
            <person name="Land M.L."/>
            <person name="Hauser L."/>
            <person name="Kyrpides N.C."/>
            <person name="Ivanova N.N."/>
            <person name="Pagani I."/>
            <person name="Huntmann M."/>
            <person name="Wei C.L."/>
            <person name="Davenport K.W."/>
            <person name="Daligault H."/>
            <person name="Chain P.S."/>
            <person name="Chen A."/>
            <person name="Mavromatis K."/>
            <person name="Markowitz V."/>
            <person name="Szeto E."/>
            <person name="Mikhailova N."/>
            <person name="Pati A."/>
            <person name="Wagner M."/>
            <person name="Woyke T."/>
            <person name="Ollivier B."/>
            <person name="Klenk H.P."/>
            <person name="Spring S."/>
            <person name="Loy A."/>
        </authorList>
    </citation>
    <scope>NUCLEOTIDE SEQUENCE [LARGE SCALE GENOMIC DNA]</scope>
    <source>
        <strain evidence="4">DSM 22704 / JCM 16185 / SJ4</strain>
    </source>
</reference>
<accession>I4D0M9</accession>
<dbReference type="PANTHER" id="PTHR43418:SF4">
    <property type="entry name" value="MULTIFUNCTIONAL TRYPTOPHAN BIOSYNTHESIS PROTEIN"/>
    <property type="match status" value="1"/>
</dbReference>
<dbReference type="EC" id="2.6.1.85" evidence="3"/>
<name>I4D0M9_DESAJ</name>
<feature type="domain" description="Glutamine amidotransferase" evidence="2">
    <location>
        <begin position="3"/>
        <end position="186"/>
    </location>
</feature>
<evidence type="ECO:0000313" key="4">
    <source>
        <dbReference type="Proteomes" id="UP000002892"/>
    </source>
</evidence>
<keyword evidence="3" id="KW-0032">Aminotransferase</keyword>
<evidence type="ECO:0000259" key="2">
    <source>
        <dbReference type="Pfam" id="PF00117"/>
    </source>
</evidence>
<dbReference type="HOGENOM" id="CLU_014340_1_2_9"/>
<dbReference type="PRINTS" id="PR00099">
    <property type="entry name" value="CPSGATASE"/>
</dbReference>
<dbReference type="InterPro" id="IPR017926">
    <property type="entry name" value="GATASE"/>
</dbReference>
<evidence type="ECO:0000313" key="3">
    <source>
        <dbReference type="EMBL" id="AFM39353.1"/>
    </source>
</evidence>
<dbReference type="GO" id="GO:0046820">
    <property type="term" value="F:4-amino-4-deoxychorismate synthase activity"/>
    <property type="evidence" value="ECO:0007669"/>
    <property type="project" value="UniProtKB-EC"/>
</dbReference>
<dbReference type="NCBIfam" id="TIGR00566">
    <property type="entry name" value="trpG_papA"/>
    <property type="match status" value="1"/>
</dbReference>
<dbReference type="PRINTS" id="PR00097">
    <property type="entry name" value="ANTSNTHASEII"/>
</dbReference>
<dbReference type="InterPro" id="IPR006221">
    <property type="entry name" value="TrpG/PapA_dom"/>
</dbReference>
<dbReference type="EMBL" id="CP003639">
    <property type="protein sequence ID" value="AFM39353.1"/>
    <property type="molecule type" value="Genomic_DNA"/>
</dbReference>
<dbReference type="Proteomes" id="UP000002892">
    <property type="component" value="Chromosome"/>
</dbReference>
<dbReference type="CDD" id="cd01743">
    <property type="entry name" value="GATase1_Anthranilate_Synthase"/>
    <property type="match status" value="1"/>
</dbReference>
<dbReference type="SUPFAM" id="SSF52317">
    <property type="entry name" value="Class I glutamine amidotransferase-like"/>
    <property type="match status" value="1"/>
</dbReference>
<keyword evidence="3" id="KW-0808">Transferase</keyword>
<gene>
    <name evidence="3" type="ordered locus">Desaci_0281</name>
</gene>
<dbReference type="InterPro" id="IPR029062">
    <property type="entry name" value="Class_I_gatase-like"/>
</dbReference>
<dbReference type="Pfam" id="PF00117">
    <property type="entry name" value="GATase"/>
    <property type="match status" value="1"/>
</dbReference>
<dbReference type="GO" id="GO:0004049">
    <property type="term" value="F:anthranilate synthase activity"/>
    <property type="evidence" value="ECO:0007669"/>
    <property type="project" value="TreeGrafter"/>
</dbReference>
<dbReference type="eggNOG" id="COG0512">
    <property type="taxonomic scope" value="Bacteria"/>
</dbReference>